<comment type="caution">
    <text evidence="4">The sequence shown here is derived from an EMBL/GenBank/DDBJ whole genome shotgun (WGS) entry which is preliminary data.</text>
</comment>
<organism evidence="4 5">
    <name type="scientific">Hymenobacter koreensis</name>
    <dbReference type="NCBI Taxonomy" id="1084523"/>
    <lineage>
        <taxon>Bacteria</taxon>
        <taxon>Pseudomonadati</taxon>
        <taxon>Bacteroidota</taxon>
        <taxon>Cytophagia</taxon>
        <taxon>Cytophagales</taxon>
        <taxon>Hymenobacteraceae</taxon>
        <taxon>Hymenobacter</taxon>
    </lineage>
</organism>
<dbReference type="PANTHER" id="PTHR43877:SF2">
    <property type="entry name" value="AMINOALKYLPHOSPHONATE N-ACETYLTRANSFERASE-RELATED"/>
    <property type="match status" value="1"/>
</dbReference>
<feature type="domain" description="N-acetyltransferase" evidence="3">
    <location>
        <begin position="94"/>
        <end position="243"/>
    </location>
</feature>
<dbReference type="InterPro" id="IPR016181">
    <property type="entry name" value="Acyl_CoA_acyltransferase"/>
</dbReference>
<sequence length="243" mass="27131">MKNRELNLELLPWDSTFFGFGVAKVVLAEAAESSFHQLRAKATAQGIRLVYCYVDPTDALSKNAVQQQSLPLLDRKATWIKRIDEQEFNAGEGVRVLAGNDAVTASLLELAWQSGAYSRFLLDPKIPYPVFQRLYEIWLHNTLQNNQAGVVLTTGAVGQETGLITLEQLEGGAAGIGLLAVDTKSRRRGLGQQLIRAAIQQAQQWQAPELRVVTQLDNIPACSLYERAGFLLQQVRLVYHWWL</sequence>
<keyword evidence="2" id="KW-0012">Acyltransferase</keyword>
<protein>
    <recommendedName>
        <fullName evidence="3">N-acetyltransferase domain-containing protein</fullName>
    </recommendedName>
</protein>
<gene>
    <name evidence="4" type="ORF">GCM10023186_03190</name>
</gene>
<reference evidence="5" key="1">
    <citation type="journal article" date="2019" name="Int. J. Syst. Evol. Microbiol.">
        <title>The Global Catalogue of Microorganisms (GCM) 10K type strain sequencing project: providing services to taxonomists for standard genome sequencing and annotation.</title>
        <authorList>
            <consortium name="The Broad Institute Genomics Platform"/>
            <consortium name="The Broad Institute Genome Sequencing Center for Infectious Disease"/>
            <person name="Wu L."/>
            <person name="Ma J."/>
        </authorList>
    </citation>
    <scope>NUCLEOTIDE SEQUENCE [LARGE SCALE GENOMIC DNA]</scope>
    <source>
        <strain evidence="5">JCM 17924</strain>
    </source>
</reference>
<dbReference type="InterPro" id="IPR000182">
    <property type="entry name" value="GNAT_dom"/>
</dbReference>
<evidence type="ECO:0000256" key="1">
    <source>
        <dbReference type="ARBA" id="ARBA00022679"/>
    </source>
</evidence>
<dbReference type="PANTHER" id="PTHR43877">
    <property type="entry name" value="AMINOALKYLPHOSPHONATE N-ACETYLTRANSFERASE-RELATED-RELATED"/>
    <property type="match status" value="1"/>
</dbReference>
<evidence type="ECO:0000256" key="2">
    <source>
        <dbReference type="ARBA" id="ARBA00023315"/>
    </source>
</evidence>
<evidence type="ECO:0000313" key="5">
    <source>
        <dbReference type="Proteomes" id="UP001500454"/>
    </source>
</evidence>
<dbReference type="EMBL" id="BAABHA010000001">
    <property type="protein sequence ID" value="GAA4373040.1"/>
    <property type="molecule type" value="Genomic_DNA"/>
</dbReference>
<dbReference type="SUPFAM" id="SSF55729">
    <property type="entry name" value="Acyl-CoA N-acyltransferases (Nat)"/>
    <property type="match status" value="1"/>
</dbReference>
<proteinExistence type="predicted"/>
<dbReference type="InterPro" id="IPR050832">
    <property type="entry name" value="Bact_Acetyltransf"/>
</dbReference>
<evidence type="ECO:0000259" key="3">
    <source>
        <dbReference type="PROSITE" id="PS51186"/>
    </source>
</evidence>
<keyword evidence="5" id="KW-1185">Reference proteome</keyword>
<dbReference type="PROSITE" id="PS51186">
    <property type="entry name" value="GNAT"/>
    <property type="match status" value="1"/>
</dbReference>
<dbReference type="Gene3D" id="3.40.630.30">
    <property type="match status" value="1"/>
</dbReference>
<keyword evidence="1" id="KW-0808">Transferase</keyword>
<accession>A0ABP8ITZ6</accession>
<dbReference type="Pfam" id="PF00583">
    <property type="entry name" value="Acetyltransf_1"/>
    <property type="match status" value="1"/>
</dbReference>
<dbReference type="Proteomes" id="UP001500454">
    <property type="component" value="Unassembled WGS sequence"/>
</dbReference>
<evidence type="ECO:0000313" key="4">
    <source>
        <dbReference type="EMBL" id="GAA4373040.1"/>
    </source>
</evidence>
<name>A0ABP8ITZ6_9BACT</name>
<dbReference type="RefSeq" id="WP_345220753.1">
    <property type="nucleotide sequence ID" value="NZ_BAABHA010000001.1"/>
</dbReference>